<accession>A0AAU8B1S0</accession>
<organism evidence="1">
    <name type="scientific">Dulem virus 32</name>
    <dbReference type="NCBI Taxonomy" id="3145750"/>
    <lineage>
        <taxon>Viruses</taxon>
        <taxon>Duplodnaviria</taxon>
        <taxon>Heunggongvirae</taxon>
        <taxon>Uroviricota</taxon>
        <taxon>Caudoviricetes</taxon>
    </lineage>
</organism>
<sequence>MTATQSGLRPVEVQRDRWQRPLVIPPGGGKPVPYTRCTTYIDVLEDKYNLQKWMQRMVAVGLGTRQDLHLSVASMASDPEGNKASLDRLCESAIEAAKASAKATIGTALHAYIERINRQEDPGLIPAQYQPHIDAYRQHVLPALGQPRAVERFCVHDGLQVGGTPDLITPLSGSVLATGIPDGGYVCDLKTGPSTLKYGALKVAMQLAIYARSDFYNAETGQRRPHGAHKDKGIVIALDSDTAQVGLHWVDLEAGWEAVQIATEVRHWRKRKDLLSAFSMGDLIEPAIPAPVAAPVAAPVSSPQQDGIKAALLAAIWVSPSREALLDLWEKAGATWTDAHTAAAKQRLQALNN</sequence>
<proteinExistence type="predicted"/>
<evidence type="ECO:0000313" key="1">
    <source>
        <dbReference type="EMBL" id="XCD05798.1"/>
    </source>
</evidence>
<reference evidence="1" key="1">
    <citation type="submission" date="2024-03" db="EMBL/GenBank/DDBJ databases">
        <title>Diverse circular DNA viruses in blood, oral, and fecal samples of captive lemurs.</title>
        <authorList>
            <person name="Paietta E.N."/>
            <person name="Kraberger S."/>
            <person name="Lund M.C."/>
            <person name="Custer J.M."/>
            <person name="Vargas K.M."/>
            <person name="Ehmke E.E."/>
            <person name="Yoder A.D."/>
            <person name="Varsani A."/>
        </authorList>
    </citation>
    <scope>NUCLEOTIDE SEQUENCE</scope>
    <source>
        <strain evidence="1">Duke_24SF_91</strain>
    </source>
</reference>
<evidence type="ECO:0008006" key="2">
    <source>
        <dbReference type="Google" id="ProtNLM"/>
    </source>
</evidence>
<name>A0AAU8B1S0_9CAUD</name>
<dbReference type="EMBL" id="PP511597">
    <property type="protein sequence ID" value="XCD05798.1"/>
    <property type="molecule type" value="Genomic_DNA"/>
</dbReference>
<protein>
    <recommendedName>
        <fullName evidence="2">PD-(D/E)XK endonuclease-like domain-containing protein</fullName>
    </recommendedName>
</protein>